<evidence type="ECO:0000313" key="1">
    <source>
        <dbReference type="EMBL" id="GAQ83905.1"/>
    </source>
</evidence>
<sequence length="322" mass="37016">MASALSVKSFEVARGPKSFIVSVGSGVKIKAARGEKAGAWKGATFYMSRVLEILVRRGKVQLTVEHLYKKIELTRDLELNELPKQAKANQLWPSPCQDTYDVETVLDVFTVFHYKTIAALYPGGLPAIMQLGWEHRAATASIIFVPHKAVLDGLLGKGWNEKVNGRGLERVKACIAFESLKIRYHYARQCILMTWHYQRFMWNRREEEWIALDLNPQTVLQRKEITLQVYLDGEEHLGEVRVEAKDNLSDVRVAIITQLVGIAPQKFNFFTEYKHEQFSKIQSRFEKRYSVKKFLLDEDDGEIIIDKQDPPPTNFDDLMNIL</sequence>
<protein>
    <submittedName>
        <fullName evidence="1">Uncharacterized protein</fullName>
    </submittedName>
</protein>
<reference evidence="1 2" key="1">
    <citation type="journal article" date="2014" name="Nat. Commun.">
        <title>Klebsormidium flaccidum genome reveals primary factors for plant terrestrial adaptation.</title>
        <authorList>
            <person name="Hori K."/>
            <person name="Maruyama F."/>
            <person name="Fujisawa T."/>
            <person name="Togashi T."/>
            <person name="Yamamoto N."/>
            <person name="Seo M."/>
            <person name="Sato S."/>
            <person name="Yamada T."/>
            <person name="Mori H."/>
            <person name="Tajima N."/>
            <person name="Moriyama T."/>
            <person name="Ikeuchi M."/>
            <person name="Watanabe M."/>
            <person name="Wada H."/>
            <person name="Kobayashi K."/>
            <person name="Saito M."/>
            <person name="Masuda T."/>
            <person name="Sasaki-Sekimoto Y."/>
            <person name="Mashiguchi K."/>
            <person name="Awai K."/>
            <person name="Shimojima M."/>
            <person name="Masuda S."/>
            <person name="Iwai M."/>
            <person name="Nobusawa T."/>
            <person name="Narise T."/>
            <person name="Kondo S."/>
            <person name="Saito H."/>
            <person name="Sato R."/>
            <person name="Murakawa M."/>
            <person name="Ihara Y."/>
            <person name="Oshima-Yamada Y."/>
            <person name="Ohtaka K."/>
            <person name="Satoh M."/>
            <person name="Sonobe K."/>
            <person name="Ishii M."/>
            <person name="Ohtani R."/>
            <person name="Kanamori-Sato M."/>
            <person name="Honoki R."/>
            <person name="Miyazaki D."/>
            <person name="Mochizuki H."/>
            <person name="Umetsu J."/>
            <person name="Higashi K."/>
            <person name="Shibata D."/>
            <person name="Kamiya Y."/>
            <person name="Sato N."/>
            <person name="Nakamura Y."/>
            <person name="Tabata S."/>
            <person name="Ida S."/>
            <person name="Kurokawa K."/>
            <person name="Ohta H."/>
        </authorList>
    </citation>
    <scope>NUCLEOTIDE SEQUENCE [LARGE SCALE GENOMIC DNA]</scope>
    <source>
        <strain evidence="1 2">NIES-2285</strain>
    </source>
</reference>
<gene>
    <name evidence="1" type="ORF">KFL_001680010</name>
</gene>
<dbReference type="Proteomes" id="UP000054558">
    <property type="component" value="Unassembled WGS sequence"/>
</dbReference>
<dbReference type="AlphaFoldDB" id="A0A1Y1HZ33"/>
<keyword evidence="2" id="KW-1185">Reference proteome</keyword>
<dbReference type="EMBL" id="DF237117">
    <property type="protein sequence ID" value="GAQ83905.1"/>
    <property type="molecule type" value="Genomic_DNA"/>
</dbReference>
<accession>A0A1Y1HZ33</accession>
<evidence type="ECO:0000313" key="2">
    <source>
        <dbReference type="Proteomes" id="UP000054558"/>
    </source>
</evidence>
<name>A0A1Y1HZ33_KLENI</name>
<organism evidence="1 2">
    <name type="scientific">Klebsormidium nitens</name>
    <name type="common">Green alga</name>
    <name type="synonym">Ulothrix nitens</name>
    <dbReference type="NCBI Taxonomy" id="105231"/>
    <lineage>
        <taxon>Eukaryota</taxon>
        <taxon>Viridiplantae</taxon>
        <taxon>Streptophyta</taxon>
        <taxon>Klebsormidiophyceae</taxon>
        <taxon>Klebsormidiales</taxon>
        <taxon>Klebsormidiaceae</taxon>
        <taxon>Klebsormidium</taxon>
    </lineage>
</organism>
<proteinExistence type="predicted"/>